<evidence type="ECO:0000313" key="1">
    <source>
        <dbReference type="EMBL" id="KAI0090554.1"/>
    </source>
</evidence>
<evidence type="ECO:0000313" key="2">
    <source>
        <dbReference type="Proteomes" id="UP001055072"/>
    </source>
</evidence>
<accession>A0ACB8U8Q1</accession>
<dbReference type="EMBL" id="MU274907">
    <property type="protein sequence ID" value="KAI0090554.1"/>
    <property type="molecule type" value="Genomic_DNA"/>
</dbReference>
<protein>
    <submittedName>
        <fullName evidence="1">Uncharacterized protein</fullName>
    </submittedName>
</protein>
<dbReference type="Proteomes" id="UP001055072">
    <property type="component" value="Unassembled WGS sequence"/>
</dbReference>
<reference evidence="1" key="1">
    <citation type="journal article" date="2021" name="Environ. Microbiol.">
        <title>Gene family expansions and transcriptome signatures uncover fungal adaptations to wood decay.</title>
        <authorList>
            <person name="Hage H."/>
            <person name="Miyauchi S."/>
            <person name="Viragh M."/>
            <person name="Drula E."/>
            <person name="Min B."/>
            <person name="Chaduli D."/>
            <person name="Navarro D."/>
            <person name="Favel A."/>
            <person name="Norest M."/>
            <person name="Lesage-Meessen L."/>
            <person name="Balint B."/>
            <person name="Merenyi Z."/>
            <person name="de Eugenio L."/>
            <person name="Morin E."/>
            <person name="Martinez A.T."/>
            <person name="Baldrian P."/>
            <person name="Stursova M."/>
            <person name="Martinez M.J."/>
            <person name="Novotny C."/>
            <person name="Magnuson J.K."/>
            <person name="Spatafora J.W."/>
            <person name="Maurice S."/>
            <person name="Pangilinan J."/>
            <person name="Andreopoulos W."/>
            <person name="LaButti K."/>
            <person name="Hundley H."/>
            <person name="Na H."/>
            <person name="Kuo A."/>
            <person name="Barry K."/>
            <person name="Lipzen A."/>
            <person name="Henrissat B."/>
            <person name="Riley R."/>
            <person name="Ahrendt S."/>
            <person name="Nagy L.G."/>
            <person name="Grigoriev I.V."/>
            <person name="Martin F."/>
            <person name="Rosso M.N."/>
        </authorList>
    </citation>
    <scope>NUCLEOTIDE SEQUENCE</scope>
    <source>
        <strain evidence="1">CBS 384.51</strain>
    </source>
</reference>
<sequence>MPITKQTNAYTVHRVVISSPKPINAVLRDLNFELNEEKAGIHLMMKLASAASREDLETAINGMTEGKRDFLLFASGSHSRWMEAYSNHQLKFRQTVVYTIGNPLLAAPVLKNDMTAGLDIPPKLLVQETDNGGTRIIYDLPSSIMAAGAPRNAEMEAALDKLDKKFELLVNKVLTVANKL</sequence>
<keyword evidence="2" id="KW-1185">Reference proteome</keyword>
<gene>
    <name evidence="1" type="ORF">BDY19DRAFT_935805</name>
</gene>
<proteinExistence type="predicted"/>
<name>A0ACB8U8Q1_9APHY</name>
<organism evidence="1 2">
    <name type="scientific">Irpex rosettiformis</name>
    <dbReference type="NCBI Taxonomy" id="378272"/>
    <lineage>
        <taxon>Eukaryota</taxon>
        <taxon>Fungi</taxon>
        <taxon>Dikarya</taxon>
        <taxon>Basidiomycota</taxon>
        <taxon>Agaricomycotina</taxon>
        <taxon>Agaricomycetes</taxon>
        <taxon>Polyporales</taxon>
        <taxon>Irpicaceae</taxon>
        <taxon>Irpex</taxon>
    </lineage>
</organism>
<comment type="caution">
    <text evidence="1">The sequence shown here is derived from an EMBL/GenBank/DDBJ whole genome shotgun (WGS) entry which is preliminary data.</text>
</comment>